<proteinExistence type="predicted"/>
<organism evidence="1 2">
    <name type="scientific">Thelohanellus kitauei</name>
    <name type="common">Myxosporean</name>
    <dbReference type="NCBI Taxonomy" id="669202"/>
    <lineage>
        <taxon>Eukaryota</taxon>
        <taxon>Metazoa</taxon>
        <taxon>Cnidaria</taxon>
        <taxon>Myxozoa</taxon>
        <taxon>Myxosporea</taxon>
        <taxon>Bivalvulida</taxon>
        <taxon>Platysporina</taxon>
        <taxon>Myxobolidae</taxon>
        <taxon>Thelohanellus</taxon>
    </lineage>
</organism>
<dbReference type="OrthoDB" id="424490at2759"/>
<reference evidence="1 2" key="1">
    <citation type="journal article" date="2014" name="Genome Biol. Evol.">
        <title>The genome of the myxosporean Thelohanellus kitauei shows adaptations to nutrient acquisition within its fish host.</title>
        <authorList>
            <person name="Yang Y."/>
            <person name="Xiong J."/>
            <person name="Zhou Z."/>
            <person name="Huo F."/>
            <person name="Miao W."/>
            <person name="Ran C."/>
            <person name="Liu Y."/>
            <person name="Zhang J."/>
            <person name="Feng J."/>
            <person name="Wang M."/>
            <person name="Wang M."/>
            <person name="Wang L."/>
            <person name="Yao B."/>
        </authorList>
    </citation>
    <scope>NUCLEOTIDE SEQUENCE [LARGE SCALE GENOMIC DNA]</scope>
    <source>
        <strain evidence="1">Wuqing</strain>
    </source>
</reference>
<accession>A0A0C2MPC3</accession>
<name>A0A0C2MPC3_THEKT</name>
<dbReference type="EMBL" id="JWZT01003604">
    <property type="protein sequence ID" value="KII66190.1"/>
    <property type="molecule type" value="Genomic_DNA"/>
</dbReference>
<gene>
    <name evidence="1" type="ORF">RF11_12014</name>
</gene>
<evidence type="ECO:0008006" key="3">
    <source>
        <dbReference type="Google" id="ProtNLM"/>
    </source>
</evidence>
<evidence type="ECO:0000313" key="1">
    <source>
        <dbReference type="EMBL" id="KII66190.1"/>
    </source>
</evidence>
<dbReference type="AlphaFoldDB" id="A0A0C2MPC3"/>
<sequence>MFEYFCLPGAKNKQIEVYIGNSKFTVTLFKKYLRQLVVDSLDFIYLQIGGNGVVVEIDETKIGNNKHYMKNPINGAWTHGCVERTDERRVFLVVPDRTEATLLDIIRTHLSQDV</sequence>
<dbReference type="Proteomes" id="UP000031668">
    <property type="component" value="Unassembled WGS sequence"/>
</dbReference>
<comment type="caution">
    <text evidence="1">The sequence shown here is derived from an EMBL/GenBank/DDBJ whole genome shotgun (WGS) entry which is preliminary data.</text>
</comment>
<protein>
    <recommendedName>
        <fullName evidence="3">ISXO2-like transposase domain-containing protein</fullName>
    </recommendedName>
</protein>
<evidence type="ECO:0000313" key="2">
    <source>
        <dbReference type="Proteomes" id="UP000031668"/>
    </source>
</evidence>
<keyword evidence="2" id="KW-1185">Reference proteome</keyword>